<dbReference type="RefSeq" id="WP_208725516.1">
    <property type="nucleotide sequence ID" value="NZ_CP024636.1"/>
</dbReference>
<feature type="transmembrane region" description="Helical" evidence="14">
    <location>
        <begin position="278"/>
        <end position="303"/>
    </location>
</feature>
<feature type="transmembrane region" description="Helical" evidence="14">
    <location>
        <begin position="390"/>
        <end position="412"/>
    </location>
</feature>
<feature type="transmembrane region" description="Helical" evidence="14">
    <location>
        <begin position="201"/>
        <end position="219"/>
    </location>
</feature>
<dbReference type="InterPro" id="IPR017750">
    <property type="entry name" value="ATPase_T1SS"/>
</dbReference>
<accession>A0AAP9KNT0</accession>
<feature type="transmembrane region" description="Helical" evidence="14">
    <location>
        <begin position="168"/>
        <end position="189"/>
    </location>
</feature>
<dbReference type="PANTHER" id="PTHR43394">
    <property type="entry name" value="ATP-DEPENDENT PERMEASE MDL1, MITOCHONDRIAL"/>
    <property type="match status" value="1"/>
</dbReference>
<dbReference type="InterPro" id="IPR039421">
    <property type="entry name" value="Type_1_exporter"/>
</dbReference>
<dbReference type="KEGG" id="ppho:CTZ24_07550"/>
<dbReference type="Pfam" id="PF03412">
    <property type="entry name" value="Peptidase_C39"/>
    <property type="match status" value="1"/>
</dbReference>
<protein>
    <recommendedName>
        <fullName evidence="3">ABC-type xenobiotic transporter</fullName>
        <ecNumber evidence="3">7.6.2.2</ecNumber>
    </recommendedName>
</protein>
<dbReference type="GO" id="GO:0008233">
    <property type="term" value="F:peptidase activity"/>
    <property type="evidence" value="ECO:0007669"/>
    <property type="project" value="InterPro"/>
</dbReference>
<dbReference type="SMART" id="SM00382">
    <property type="entry name" value="AAA"/>
    <property type="match status" value="1"/>
</dbReference>
<name>A0AAP9KNT0_9GAMM</name>
<dbReference type="Gene3D" id="3.90.70.10">
    <property type="entry name" value="Cysteine proteinases"/>
    <property type="match status" value="1"/>
</dbReference>
<feature type="region of interest" description="Disordered" evidence="13">
    <location>
        <begin position="714"/>
        <end position="736"/>
    </location>
</feature>
<evidence type="ECO:0000256" key="10">
    <source>
        <dbReference type="ARBA" id="ARBA00022989"/>
    </source>
</evidence>
<dbReference type="GO" id="GO:0016887">
    <property type="term" value="F:ATP hydrolysis activity"/>
    <property type="evidence" value="ECO:0007669"/>
    <property type="project" value="InterPro"/>
</dbReference>
<dbReference type="InterPro" id="IPR011527">
    <property type="entry name" value="ABC1_TM_dom"/>
</dbReference>
<dbReference type="GO" id="GO:0005524">
    <property type="term" value="F:ATP binding"/>
    <property type="evidence" value="ECO:0007669"/>
    <property type="project" value="UniProtKB-KW"/>
</dbReference>
<keyword evidence="10 14" id="KW-1133">Transmembrane helix</keyword>
<evidence type="ECO:0000256" key="11">
    <source>
        <dbReference type="ARBA" id="ARBA00023136"/>
    </source>
</evidence>
<dbReference type="Proteomes" id="UP000424872">
    <property type="component" value="Chromosome"/>
</dbReference>
<dbReference type="InterPro" id="IPR036640">
    <property type="entry name" value="ABC1_TM_sf"/>
</dbReference>
<dbReference type="EMBL" id="CP024636">
    <property type="protein sequence ID" value="QGR06265.1"/>
    <property type="molecule type" value="Genomic_DNA"/>
</dbReference>
<dbReference type="InterPro" id="IPR027417">
    <property type="entry name" value="P-loop_NTPase"/>
</dbReference>
<dbReference type="GO" id="GO:0015421">
    <property type="term" value="F:ABC-type oligopeptide transporter activity"/>
    <property type="evidence" value="ECO:0007669"/>
    <property type="project" value="TreeGrafter"/>
</dbReference>
<feature type="compositionally biased region" description="Polar residues" evidence="13">
    <location>
        <begin position="715"/>
        <end position="726"/>
    </location>
</feature>
<feature type="domain" description="ABC transporter" evidence="15">
    <location>
        <begin position="484"/>
        <end position="723"/>
    </location>
</feature>
<evidence type="ECO:0000256" key="1">
    <source>
        <dbReference type="ARBA" id="ARBA00004651"/>
    </source>
</evidence>
<dbReference type="GO" id="GO:0008559">
    <property type="term" value="F:ABC-type xenobiotic transporter activity"/>
    <property type="evidence" value="ECO:0007669"/>
    <property type="project" value="UniProtKB-EC"/>
</dbReference>
<evidence type="ECO:0000256" key="12">
    <source>
        <dbReference type="ARBA" id="ARBA00034018"/>
    </source>
</evidence>
<dbReference type="GO" id="GO:0005886">
    <property type="term" value="C:plasma membrane"/>
    <property type="evidence" value="ECO:0007669"/>
    <property type="project" value="UniProtKB-SubCell"/>
</dbReference>
<keyword evidence="11 14" id="KW-0472">Membrane</keyword>
<feature type="domain" description="Peptidase C39" evidence="17">
    <location>
        <begin position="14"/>
        <end position="133"/>
    </location>
</feature>
<sequence>MGSNPENLSPPPAEKTEIDTLLHAVTWLVKHHGKSASEDVLYAGLPRGERLTPDIAVRMLEQAGIQAGWVERDILMLSESLYPLIITNKRGEYCILQEKQDKQYTLLSPADGQIRHLSAETMAEEVAGFALLSKVKIQPTARGEKDILPEIDQTGHWLFSNLWRYRQYFYSAALAALLANILTLSTTFFTMNVYDRVVPTGAYATLWSLAIGVLIAISFEFTAKQIRSWLVDSAGKKADLVVGSLLFRKTLAIRMECKPRSAGSFANQLREFESVRDFLSSATLATLSDLPFCLLFIAIMFAIGGPLAFIPMMAIPVIIIAAVAIQWPLSRYMKENISEISQKQGLVIETIVGLETLKAAKGEGVMQKRWNDFSALAAASSMKTRYLSTLTSNFVSYVQQVCTVLIVLWGVYLIHAGDLTMGSLVGMVILSGRSLSPLAAVVGLAIRYQQAKTALISLNQLMAMPTERDQQAHFLPSPPLKGEIALRQVGFHYPKTGIQEPEKILHPLNLNIRPGERVAILGTIGSGKSTLLKLLARLYLPTAGKMTMDGLDVNQIDPADWRSACGYVCQDNRLFQGTLRENIIMGNPAVSTERFLQVAALAGIDAIARRHPAGYDMPIGEMGQGLSGGQKQQVSLARCLLLDPAIMLMDEPTSSMDSNSEAQFIARLKEVIQQKTLVVVTHRIPVLSLVDRIIVLEDGRILADGPKAQIMAKLSQASVAKNSSRTAPPRKETTNA</sequence>
<dbReference type="SUPFAM" id="SSF52540">
    <property type="entry name" value="P-loop containing nucleoside triphosphate hydrolases"/>
    <property type="match status" value="1"/>
</dbReference>
<evidence type="ECO:0000256" key="6">
    <source>
        <dbReference type="ARBA" id="ARBA00022692"/>
    </source>
</evidence>
<organism evidence="18 19">
    <name type="scientific">Pantoea phytobeneficialis</name>
    <dbReference type="NCBI Taxonomy" id="2052056"/>
    <lineage>
        <taxon>Bacteria</taxon>
        <taxon>Pseudomonadati</taxon>
        <taxon>Pseudomonadota</taxon>
        <taxon>Gammaproteobacteria</taxon>
        <taxon>Enterobacterales</taxon>
        <taxon>Erwiniaceae</taxon>
        <taxon>Pantoea</taxon>
    </lineage>
</organism>
<keyword evidence="7" id="KW-0547">Nucleotide-binding</keyword>
<keyword evidence="6 14" id="KW-0812">Transmembrane</keyword>
<evidence type="ECO:0000256" key="3">
    <source>
        <dbReference type="ARBA" id="ARBA00012191"/>
    </source>
</evidence>
<evidence type="ECO:0000313" key="18">
    <source>
        <dbReference type="EMBL" id="QGR06265.1"/>
    </source>
</evidence>
<comment type="subcellular location">
    <subcellularLocation>
        <location evidence="1">Cell membrane</location>
        <topology evidence="1">Multi-pass membrane protein</topology>
    </subcellularLocation>
</comment>
<dbReference type="PROSITE" id="PS50929">
    <property type="entry name" value="ABC_TM1F"/>
    <property type="match status" value="1"/>
</dbReference>
<dbReference type="GO" id="GO:0006508">
    <property type="term" value="P:proteolysis"/>
    <property type="evidence" value="ECO:0007669"/>
    <property type="project" value="InterPro"/>
</dbReference>
<dbReference type="Pfam" id="PF00664">
    <property type="entry name" value="ABC_membrane"/>
    <property type="match status" value="1"/>
</dbReference>
<dbReference type="InterPro" id="IPR003439">
    <property type="entry name" value="ABC_transporter-like_ATP-bd"/>
</dbReference>
<gene>
    <name evidence="18" type="ORF">CTZ24_07550</name>
</gene>
<evidence type="ECO:0000256" key="4">
    <source>
        <dbReference type="ARBA" id="ARBA00022448"/>
    </source>
</evidence>
<evidence type="ECO:0000256" key="13">
    <source>
        <dbReference type="SAM" id="MobiDB-lite"/>
    </source>
</evidence>
<comment type="catalytic activity">
    <reaction evidence="12">
        <text>ATP + H2O + xenobioticSide 1 = ADP + phosphate + xenobioticSide 2.</text>
        <dbReference type="EC" id="7.6.2.2"/>
    </reaction>
</comment>
<evidence type="ECO:0000256" key="5">
    <source>
        <dbReference type="ARBA" id="ARBA00022475"/>
    </source>
</evidence>
<dbReference type="PROSITE" id="PS50990">
    <property type="entry name" value="PEPTIDASE_C39"/>
    <property type="match status" value="1"/>
</dbReference>
<evidence type="ECO:0000259" key="16">
    <source>
        <dbReference type="PROSITE" id="PS50929"/>
    </source>
</evidence>
<evidence type="ECO:0000259" key="17">
    <source>
        <dbReference type="PROSITE" id="PS50990"/>
    </source>
</evidence>
<reference evidence="19" key="1">
    <citation type="submission" date="2017-11" db="EMBL/GenBank/DDBJ databases">
        <title>Genome sequence of Pantoea sp. MSR2.</title>
        <authorList>
            <person name="Nascimento F.X."/>
        </authorList>
    </citation>
    <scope>NUCLEOTIDE SEQUENCE [LARGE SCALE GENOMIC DNA]</scope>
    <source>
        <strain evidence="19">MSR2</strain>
    </source>
</reference>
<feature type="domain" description="ABC transmembrane type-1" evidence="16">
    <location>
        <begin position="172"/>
        <end position="450"/>
    </location>
</feature>
<comment type="similarity">
    <text evidence="2">Belongs to the ABC transporter superfamily. Drug exporter-2 (TC 3.A.1.117) family.</text>
</comment>
<keyword evidence="8" id="KW-0378">Hydrolase</keyword>
<proteinExistence type="inferred from homology"/>
<dbReference type="EC" id="7.6.2.2" evidence="3"/>
<evidence type="ECO:0000256" key="2">
    <source>
        <dbReference type="ARBA" id="ARBA00006526"/>
    </source>
</evidence>
<dbReference type="SUPFAM" id="SSF90123">
    <property type="entry name" value="ABC transporter transmembrane region"/>
    <property type="match status" value="1"/>
</dbReference>
<dbReference type="AlphaFoldDB" id="A0AAP9KNT0"/>
<evidence type="ECO:0000313" key="19">
    <source>
        <dbReference type="Proteomes" id="UP000424872"/>
    </source>
</evidence>
<feature type="transmembrane region" description="Helical" evidence="14">
    <location>
        <begin position="309"/>
        <end position="329"/>
    </location>
</feature>
<feature type="transmembrane region" description="Helical" evidence="14">
    <location>
        <begin position="424"/>
        <end position="446"/>
    </location>
</feature>
<evidence type="ECO:0000256" key="8">
    <source>
        <dbReference type="ARBA" id="ARBA00022801"/>
    </source>
</evidence>
<evidence type="ECO:0000259" key="15">
    <source>
        <dbReference type="PROSITE" id="PS50893"/>
    </source>
</evidence>
<evidence type="ECO:0000256" key="9">
    <source>
        <dbReference type="ARBA" id="ARBA00022840"/>
    </source>
</evidence>
<evidence type="ECO:0000256" key="14">
    <source>
        <dbReference type="SAM" id="Phobius"/>
    </source>
</evidence>
<dbReference type="PROSITE" id="PS50893">
    <property type="entry name" value="ABC_TRANSPORTER_2"/>
    <property type="match status" value="1"/>
</dbReference>
<keyword evidence="9" id="KW-0067">ATP-binding</keyword>
<dbReference type="FunFam" id="3.40.50.300:FF:000299">
    <property type="entry name" value="ABC transporter ATP-binding protein/permease"/>
    <property type="match status" value="1"/>
</dbReference>
<dbReference type="NCBIfam" id="TIGR03375">
    <property type="entry name" value="type_I_sec_LssB"/>
    <property type="match status" value="1"/>
</dbReference>
<dbReference type="Pfam" id="PF00005">
    <property type="entry name" value="ABC_tran"/>
    <property type="match status" value="1"/>
</dbReference>
<dbReference type="InterPro" id="IPR005074">
    <property type="entry name" value="Peptidase_C39"/>
</dbReference>
<dbReference type="Gene3D" id="3.40.50.300">
    <property type="entry name" value="P-loop containing nucleotide triphosphate hydrolases"/>
    <property type="match status" value="1"/>
</dbReference>
<dbReference type="Gene3D" id="1.20.1560.10">
    <property type="entry name" value="ABC transporter type 1, transmembrane domain"/>
    <property type="match status" value="1"/>
</dbReference>
<evidence type="ECO:0000256" key="7">
    <source>
        <dbReference type="ARBA" id="ARBA00022741"/>
    </source>
</evidence>
<dbReference type="CDD" id="cd18587">
    <property type="entry name" value="ABC_6TM_LapB_like"/>
    <property type="match status" value="1"/>
</dbReference>
<dbReference type="InterPro" id="IPR003593">
    <property type="entry name" value="AAA+_ATPase"/>
</dbReference>
<keyword evidence="4" id="KW-0813">Transport</keyword>
<keyword evidence="5" id="KW-1003">Cell membrane</keyword>
<dbReference type="PANTHER" id="PTHR43394:SF1">
    <property type="entry name" value="ATP-BINDING CASSETTE SUB-FAMILY B MEMBER 10, MITOCHONDRIAL"/>
    <property type="match status" value="1"/>
</dbReference>